<feature type="binding site" evidence="6">
    <location>
        <begin position="229"/>
        <end position="232"/>
    </location>
    <ligand>
        <name>substrate</name>
    </ligand>
</feature>
<sequence>MPTQWEAIAQRARQKVVDDIPTEWKIPQDQLPGDDVTDVTGIPATCGILDQQELAITDSLATEIVAKIAQGSWKAEDVTRAFCKRAAIAHQLTNCLTVIMFNDALQRAKELDAEYQKTGKVTGPLHGLPVSIKDNFNIKGYPSSVGFCSWAEEPMQQDSTIITTLKSLGAVPYVKTNVPTAMMIAETVNNCYDRTVNPRNRKTTSGGSSGGESALLAMNGSALGVGTDIGGSLRIPAACTGTFTLKPSLGRFPHFDARSGLAGQEAVASVHGPMARSLADLRLYAETVVGTQPWTKDPKCIEIPWRQVEIKAKPKIAVLWDNGLVRPTPPVTRALKEVSEKLKAKGYEVIDWTAEDHPEAVELLGRFFVADGGKSVEKILETVGEPVRPEMEPYKQAQEIGTYDLWQLQKQRTALAKRYLDRWNAVGGLDAILGPTTPYASPKNGQFRHVGYTGVFNILDYSAVSFPTGVTVDKSKDLADTSVQAHNDIDAQTQREYDPEVSHGLPVSLQLTGQRLQEEKILAIAEKVLSDLQS</sequence>
<organism evidence="8 10">
    <name type="scientific">Cercospora beticola</name>
    <name type="common">Sugarbeet leaf spot fungus</name>
    <dbReference type="NCBI Taxonomy" id="122368"/>
    <lineage>
        <taxon>Eukaryota</taxon>
        <taxon>Fungi</taxon>
        <taxon>Dikarya</taxon>
        <taxon>Ascomycota</taxon>
        <taxon>Pezizomycotina</taxon>
        <taxon>Dothideomycetes</taxon>
        <taxon>Dothideomycetidae</taxon>
        <taxon>Mycosphaerellales</taxon>
        <taxon>Mycosphaerellaceae</taxon>
        <taxon>Cercospora</taxon>
    </lineage>
</organism>
<evidence type="ECO:0000256" key="4">
    <source>
        <dbReference type="ARBA" id="ARBA00022801"/>
    </source>
</evidence>
<keyword evidence="4" id="KW-0378">Hydrolase</keyword>
<comment type="catalytic activity">
    <reaction evidence="1">
        <text>a monocarboxylic acid amide + H2O = a monocarboxylate + NH4(+)</text>
        <dbReference type="Rhea" id="RHEA:12020"/>
        <dbReference type="ChEBI" id="CHEBI:15377"/>
        <dbReference type="ChEBI" id="CHEBI:28938"/>
        <dbReference type="ChEBI" id="CHEBI:35757"/>
        <dbReference type="ChEBI" id="CHEBI:83628"/>
        <dbReference type="EC" id="3.5.1.4"/>
    </reaction>
</comment>
<dbReference type="OrthoDB" id="6428749at2759"/>
<dbReference type="Gene3D" id="3.90.1300.10">
    <property type="entry name" value="Amidase signature (AS) domain"/>
    <property type="match status" value="1"/>
</dbReference>
<comment type="similarity">
    <text evidence="2">Belongs to the amidase family.</text>
</comment>
<feature type="binding site" evidence="6">
    <location>
        <position position="182"/>
    </location>
    <ligand>
        <name>substrate</name>
    </ligand>
</feature>
<evidence type="ECO:0000259" key="7">
    <source>
        <dbReference type="Pfam" id="PF01425"/>
    </source>
</evidence>
<evidence type="ECO:0000313" key="11">
    <source>
        <dbReference type="Proteomes" id="UP001302367"/>
    </source>
</evidence>
<reference evidence="8 10" key="1">
    <citation type="submission" date="2015-10" db="EMBL/GenBank/DDBJ databases">
        <title>The cercosporin biosynthetic gene cluster was horizontally transferred to several fungal lineages and shown to be expanded in Cercospora beticola based on microsynteny with recipient genomes.</title>
        <authorList>
            <person name="De Jonge R."/>
            <person name="Ebert M.K."/>
            <person name="Suttle J.C."/>
            <person name="Jurick Ii W.M."/>
            <person name="Secor G.A."/>
            <person name="Thomma B.P."/>
            <person name="Van De Peer Y."/>
            <person name="Bolton M.D."/>
        </authorList>
    </citation>
    <scope>NUCLEOTIDE SEQUENCE [LARGE SCALE GENOMIC DNA]</scope>
    <source>
        <strain evidence="8 10">09-40</strain>
    </source>
</reference>
<evidence type="ECO:0000313" key="10">
    <source>
        <dbReference type="Proteomes" id="UP000230605"/>
    </source>
</evidence>
<keyword evidence="11" id="KW-1185">Reference proteome</keyword>
<dbReference type="InterPro" id="IPR023631">
    <property type="entry name" value="Amidase_dom"/>
</dbReference>
<dbReference type="EC" id="3.5.1.4" evidence="3"/>
<dbReference type="SUPFAM" id="SSF75304">
    <property type="entry name" value="Amidase signature (AS) enzymes"/>
    <property type="match status" value="1"/>
</dbReference>
<dbReference type="PROSITE" id="PS00571">
    <property type="entry name" value="AMIDASES"/>
    <property type="match status" value="1"/>
</dbReference>
<evidence type="ECO:0000256" key="3">
    <source>
        <dbReference type="ARBA" id="ARBA00012922"/>
    </source>
</evidence>
<protein>
    <recommendedName>
        <fullName evidence="3">amidase</fullName>
        <ecNumber evidence="3">3.5.1.4</ecNumber>
    </recommendedName>
</protein>
<evidence type="ECO:0000313" key="8">
    <source>
        <dbReference type="EMBL" id="PIA91873.1"/>
    </source>
</evidence>
<dbReference type="GO" id="GO:0004040">
    <property type="term" value="F:amidase activity"/>
    <property type="evidence" value="ECO:0007669"/>
    <property type="project" value="UniProtKB-EC"/>
</dbReference>
<feature type="binding site" evidence="6">
    <location>
        <position position="208"/>
    </location>
    <ligand>
        <name>substrate</name>
    </ligand>
</feature>
<dbReference type="EMBL" id="CP134190">
    <property type="protein sequence ID" value="WPB05911.1"/>
    <property type="molecule type" value="Genomic_DNA"/>
</dbReference>
<dbReference type="PIRSF" id="PIRSF001221">
    <property type="entry name" value="Amidase_fungi"/>
    <property type="match status" value="1"/>
</dbReference>
<accession>A0A2G5HI41</accession>
<dbReference type="Proteomes" id="UP001302367">
    <property type="component" value="Chromosome 7"/>
</dbReference>
<reference evidence="9 11" key="2">
    <citation type="submission" date="2023-09" db="EMBL/GenBank/DDBJ databases">
        <title>Complete-Gapless Cercospora beticola genome.</title>
        <authorList>
            <person name="Wyatt N.A."/>
            <person name="Spanner R.E."/>
            <person name="Bolton M.D."/>
        </authorList>
    </citation>
    <scope>NUCLEOTIDE SEQUENCE [LARGE SCALE GENOMIC DNA]</scope>
    <source>
        <strain evidence="9">Cb09-40</strain>
    </source>
</reference>
<dbReference type="PANTHER" id="PTHR46072:SF11">
    <property type="entry name" value="AMIDASE-RELATED"/>
    <property type="match status" value="1"/>
</dbReference>
<dbReference type="EMBL" id="LKMD01000106">
    <property type="protein sequence ID" value="PIA91873.1"/>
    <property type="molecule type" value="Genomic_DNA"/>
</dbReference>
<feature type="active site" description="Charge relay system" evidence="5">
    <location>
        <position position="208"/>
    </location>
</feature>
<feature type="active site" description="Acyl-ester intermediate" evidence="5">
    <location>
        <position position="232"/>
    </location>
</feature>
<evidence type="ECO:0000256" key="2">
    <source>
        <dbReference type="ARBA" id="ARBA00009199"/>
    </source>
</evidence>
<dbReference type="Pfam" id="PF01425">
    <property type="entry name" value="Amidase"/>
    <property type="match status" value="1"/>
</dbReference>
<dbReference type="PANTHER" id="PTHR46072">
    <property type="entry name" value="AMIDASE-RELATED-RELATED"/>
    <property type="match status" value="1"/>
</dbReference>
<gene>
    <name evidence="8" type="ORF">CB0940_09747</name>
    <name evidence="9" type="ORF">RHO25_010565</name>
</gene>
<dbReference type="AlphaFoldDB" id="A0A2G5HI41"/>
<evidence type="ECO:0000313" key="9">
    <source>
        <dbReference type="EMBL" id="WPB05911.1"/>
    </source>
</evidence>
<evidence type="ECO:0000256" key="5">
    <source>
        <dbReference type="PIRSR" id="PIRSR001221-1"/>
    </source>
</evidence>
<feature type="active site" description="Charge relay system" evidence="5">
    <location>
        <position position="133"/>
    </location>
</feature>
<dbReference type="InterPro" id="IPR036928">
    <property type="entry name" value="AS_sf"/>
</dbReference>
<evidence type="ECO:0000256" key="1">
    <source>
        <dbReference type="ARBA" id="ARBA00001311"/>
    </source>
</evidence>
<dbReference type="Proteomes" id="UP000230605">
    <property type="component" value="Chromosome 7"/>
</dbReference>
<name>A0A2G5HI41_CERBT</name>
<dbReference type="InterPro" id="IPR020556">
    <property type="entry name" value="Amidase_CS"/>
</dbReference>
<feature type="domain" description="Amidase" evidence="7">
    <location>
        <begin position="77"/>
        <end position="522"/>
    </location>
</feature>
<proteinExistence type="inferred from homology"/>
<evidence type="ECO:0000256" key="6">
    <source>
        <dbReference type="PIRSR" id="PIRSR001221-2"/>
    </source>
</evidence>